<evidence type="ECO:0000313" key="2">
    <source>
        <dbReference type="EMBL" id="TQE94616.1"/>
    </source>
</evidence>
<dbReference type="EMBL" id="VIGC01000022">
    <property type="protein sequence ID" value="TQE94616.1"/>
    <property type="molecule type" value="Genomic_DNA"/>
</dbReference>
<name>A0A540VCX4_9CHLR</name>
<dbReference type="InterPro" id="IPR043519">
    <property type="entry name" value="NT_sf"/>
</dbReference>
<dbReference type="SUPFAM" id="SSF81301">
    <property type="entry name" value="Nucleotidyltransferase"/>
    <property type="match status" value="1"/>
</dbReference>
<dbReference type="InterPro" id="IPR052930">
    <property type="entry name" value="TA_antitoxin_MntA"/>
</dbReference>
<comment type="caution">
    <text evidence="2">The sequence shown here is derived from an EMBL/GenBank/DDBJ whole genome shotgun (WGS) entry which is preliminary data.</text>
</comment>
<dbReference type="OrthoDB" id="360741at2"/>
<keyword evidence="2" id="KW-0808">Transferase</keyword>
<dbReference type="PANTHER" id="PTHR43852:SF3">
    <property type="entry name" value="NUCLEOTIDYLTRANSFERASE"/>
    <property type="match status" value="1"/>
</dbReference>
<evidence type="ECO:0000259" key="1">
    <source>
        <dbReference type="Pfam" id="PF18765"/>
    </source>
</evidence>
<dbReference type="InterPro" id="IPR041633">
    <property type="entry name" value="Polbeta"/>
</dbReference>
<evidence type="ECO:0000313" key="3">
    <source>
        <dbReference type="Proteomes" id="UP000317371"/>
    </source>
</evidence>
<dbReference type="Proteomes" id="UP000317371">
    <property type="component" value="Unassembled WGS sequence"/>
</dbReference>
<dbReference type="PANTHER" id="PTHR43852">
    <property type="entry name" value="NUCLEOTIDYLTRANSFERASE"/>
    <property type="match status" value="1"/>
</dbReference>
<dbReference type="NCBIfam" id="NF047752">
    <property type="entry name" value="MntA_antitoxin"/>
    <property type="match status" value="1"/>
</dbReference>
<accession>A0A540VCX4</accession>
<dbReference type="Gene3D" id="3.30.460.10">
    <property type="entry name" value="Beta Polymerase, domain 2"/>
    <property type="match status" value="1"/>
</dbReference>
<keyword evidence="3" id="KW-1185">Reference proteome</keyword>
<dbReference type="AlphaFoldDB" id="A0A540VCX4"/>
<dbReference type="GO" id="GO:0016740">
    <property type="term" value="F:transferase activity"/>
    <property type="evidence" value="ECO:0007669"/>
    <property type="project" value="UniProtKB-KW"/>
</dbReference>
<gene>
    <name evidence="2" type="ORF">FKZ61_16170</name>
</gene>
<organism evidence="2 3">
    <name type="scientific">Litorilinea aerophila</name>
    <dbReference type="NCBI Taxonomy" id="1204385"/>
    <lineage>
        <taxon>Bacteria</taxon>
        <taxon>Bacillati</taxon>
        <taxon>Chloroflexota</taxon>
        <taxon>Caldilineae</taxon>
        <taxon>Caldilineales</taxon>
        <taxon>Caldilineaceae</taxon>
        <taxon>Litorilinea</taxon>
    </lineage>
</organism>
<sequence length="172" mass="19905">MNIRLLDAHIRAIQDYFAEQPDVELAYLFGSYARNDAGPLSDVDVAVLLPRHLDRKNRFRMRLDIGFDLIRLLGREEVDLVILNEAPLALQYHVLRDGRLLFCRDENIRIQFEAATVTRYLDFQPVLERHNQAILRQARNGELFRGSNSYHAAFERHRHGVGGASRNPKVIT</sequence>
<dbReference type="CDD" id="cd05403">
    <property type="entry name" value="NT_KNTase_like"/>
    <property type="match status" value="1"/>
</dbReference>
<protein>
    <submittedName>
        <fullName evidence="2">Nucleotidyltransferase domain-containing protein</fullName>
    </submittedName>
</protein>
<reference evidence="2 3" key="1">
    <citation type="submission" date="2019-06" db="EMBL/GenBank/DDBJ databases">
        <title>Genome sequence of Litorilinea aerophila BAA-2444.</title>
        <authorList>
            <person name="Maclea K.S."/>
            <person name="Maurais E.G."/>
            <person name="Iannazzi L.C."/>
        </authorList>
    </citation>
    <scope>NUCLEOTIDE SEQUENCE [LARGE SCALE GENOMIC DNA]</scope>
    <source>
        <strain evidence="2 3">ATCC BAA-2444</strain>
    </source>
</reference>
<dbReference type="RefSeq" id="WP_141611187.1">
    <property type="nucleotide sequence ID" value="NZ_VIGC02000022.1"/>
</dbReference>
<dbReference type="Pfam" id="PF18765">
    <property type="entry name" value="Polbeta"/>
    <property type="match status" value="1"/>
</dbReference>
<dbReference type="InParanoid" id="A0A540VCX4"/>
<feature type="domain" description="Polymerase beta nucleotidyltransferase" evidence="1">
    <location>
        <begin position="13"/>
        <end position="107"/>
    </location>
</feature>
<proteinExistence type="predicted"/>